<evidence type="ECO:0000313" key="3">
    <source>
        <dbReference type="Proteomes" id="UP001236507"/>
    </source>
</evidence>
<reference evidence="2 3" key="1">
    <citation type="submission" date="2023-05" db="EMBL/GenBank/DDBJ databases">
        <title>Novel species of genus Flectobacillus isolated from stream in China.</title>
        <authorList>
            <person name="Lu H."/>
        </authorList>
    </citation>
    <scope>NUCLEOTIDE SEQUENCE [LARGE SCALE GENOMIC DNA]</scope>
    <source>
        <strain evidence="2 3">KCTC 42575</strain>
    </source>
</reference>
<dbReference type="RefSeq" id="WP_283346676.1">
    <property type="nucleotide sequence ID" value="NZ_JASHIF010000029.1"/>
</dbReference>
<dbReference type="Pfam" id="PF20243">
    <property type="entry name" value="MbnP"/>
    <property type="match status" value="1"/>
</dbReference>
<gene>
    <name evidence="2" type="ORF">QM524_24545</name>
</gene>
<dbReference type="InterPro" id="IPR046863">
    <property type="entry name" value="MbnP-like_dom"/>
</dbReference>
<keyword evidence="3" id="KW-1185">Reference proteome</keyword>
<evidence type="ECO:0000313" key="2">
    <source>
        <dbReference type="EMBL" id="MDI9862416.1"/>
    </source>
</evidence>
<dbReference type="PROSITE" id="PS51257">
    <property type="entry name" value="PROKAR_LIPOPROTEIN"/>
    <property type="match status" value="1"/>
</dbReference>
<dbReference type="Proteomes" id="UP001236507">
    <property type="component" value="Unassembled WGS sequence"/>
</dbReference>
<organism evidence="2 3">
    <name type="scientific">Flectobacillus roseus</name>
    <dbReference type="NCBI Taxonomy" id="502259"/>
    <lineage>
        <taxon>Bacteria</taxon>
        <taxon>Pseudomonadati</taxon>
        <taxon>Bacteroidota</taxon>
        <taxon>Cytophagia</taxon>
        <taxon>Cytophagales</taxon>
        <taxon>Flectobacillaceae</taxon>
        <taxon>Flectobacillus</taxon>
    </lineage>
</organism>
<protein>
    <recommendedName>
        <fullName evidence="1">Copper-binding protein MbnP-like domain-containing protein</fullName>
    </recommendedName>
</protein>
<feature type="domain" description="Copper-binding protein MbnP-like" evidence="1">
    <location>
        <begin position="35"/>
        <end position="245"/>
    </location>
</feature>
<proteinExistence type="predicted"/>
<comment type="caution">
    <text evidence="2">The sequence shown here is derived from an EMBL/GenBank/DDBJ whole genome shotgun (WGS) entry which is preliminary data.</text>
</comment>
<sequence length="269" mass="29078">MKSLFKSLSIIALTFFTVISCTKDDVEPIGASDKNNVSLEFDNLMGGQKIVLGSTTAKNAAGEDFTITTLNYYISNVSLKKVDGSKVDLKNQYFLVRQADSKTLIQSLKDVPAADYKEVTFTIGVDSVKSISPVEERTGVLDPAGFSDDGMYWSWNSGYIFMKLEGTSSAVAANAAGLRKYQYHVGGFGGRTSVTPNNLRTVTLSLPSTMTVRKSIAPTIHFVADVTKVFSGTTTLKLADAAVIMSPALATPIANNYKNMFVVDHVHND</sequence>
<name>A0ABT6YFP2_9BACT</name>
<accession>A0ABT6YFP2</accession>
<evidence type="ECO:0000259" key="1">
    <source>
        <dbReference type="Pfam" id="PF20243"/>
    </source>
</evidence>
<dbReference type="EMBL" id="JASHIF010000029">
    <property type="protein sequence ID" value="MDI9862416.1"/>
    <property type="molecule type" value="Genomic_DNA"/>
</dbReference>